<dbReference type="PANTHER" id="PTHR23110:SF111">
    <property type="entry name" value="LONGITUDINALS LACKING PROTEIN, ISOFORMS F_I_K_T"/>
    <property type="match status" value="1"/>
</dbReference>
<dbReference type="InterPro" id="IPR013087">
    <property type="entry name" value="Znf_C2H2_type"/>
</dbReference>
<feature type="domain" description="C2H2-type" evidence="12">
    <location>
        <begin position="426"/>
        <end position="453"/>
    </location>
</feature>
<dbReference type="GO" id="GO:0005634">
    <property type="term" value="C:nucleus"/>
    <property type="evidence" value="ECO:0007669"/>
    <property type="project" value="UniProtKB-SubCell"/>
</dbReference>
<feature type="compositionally biased region" description="Polar residues" evidence="10">
    <location>
        <begin position="117"/>
        <end position="139"/>
    </location>
</feature>
<dbReference type="AlphaFoldDB" id="A0AAV2NIM5"/>
<keyword evidence="6" id="KW-0804">Transcription</keyword>
<evidence type="ECO:0000256" key="8">
    <source>
        <dbReference type="ARBA" id="ARBA00037382"/>
    </source>
</evidence>
<dbReference type="GO" id="GO:0048813">
    <property type="term" value="P:dendrite morphogenesis"/>
    <property type="evidence" value="ECO:0007669"/>
    <property type="project" value="UniProtKB-ARBA"/>
</dbReference>
<feature type="compositionally biased region" description="Polar residues" evidence="10">
    <location>
        <begin position="213"/>
        <end position="225"/>
    </location>
</feature>
<evidence type="ECO:0000259" key="11">
    <source>
        <dbReference type="PROSITE" id="PS50097"/>
    </source>
</evidence>
<dbReference type="Proteomes" id="UP001497644">
    <property type="component" value="Chromosome 2"/>
</dbReference>
<keyword evidence="9" id="KW-0862">Zinc</keyword>
<keyword evidence="9" id="KW-0863">Zinc-finger</keyword>
<dbReference type="InterPro" id="IPR036236">
    <property type="entry name" value="Znf_C2H2_sf"/>
</dbReference>
<dbReference type="GO" id="GO:0006357">
    <property type="term" value="P:regulation of transcription by RNA polymerase II"/>
    <property type="evidence" value="ECO:0007669"/>
    <property type="project" value="TreeGrafter"/>
</dbReference>
<dbReference type="PROSITE" id="PS00028">
    <property type="entry name" value="ZINC_FINGER_C2H2_1"/>
    <property type="match status" value="1"/>
</dbReference>
<dbReference type="GO" id="GO:0045476">
    <property type="term" value="P:nurse cell apoptotic process"/>
    <property type="evidence" value="ECO:0007669"/>
    <property type="project" value="UniProtKB-ARBA"/>
</dbReference>
<dbReference type="SUPFAM" id="SSF57667">
    <property type="entry name" value="beta-beta-alpha zinc fingers"/>
    <property type="match status" value="1"/>
</dbReference>
<organism evidence="13 14">
    <name type="scientific">Lasius platythorax</name>
    <dbReference type="NCBI Taxonomy" id="488582"/>
    <lineage>
        <taxon>Eukaryota</taxon>
        <taxon>Metazoa</taxon>
        <taxon>Ecdysozoa</taxon>
        <taxon>Arthropoda</taxon>
        <taxon>Hexapoda</taxon>
        <taxon>Insecta</taxon>
        <taxon>Pterygota</taxon>
        <taxon>Neoptera</taxon>
        <taxon>Endopterygota</taxon>
        <taxon>Hymenoptera</taxon>
        <taxon>Apocrita</taxon>
        <taxon>Aculeata</taxon>
        <taxon>Formicoidea</taxon>
        <taxon>Formicidae</taxon>
        <taxon>Formicinae</taxon>
        <taxon>Lasius</taxon>
        <taxon>Lasius</taxon>
    </lineage>
</organism>
<dbReference type="EMBL" id="OZ034825">
    <property type="protein sequence ID" value="CAL1680023.1"/>
    <property type="molecule type" value="Genomic_DNA"/>
</dbReference>
<evidence type="ECO:0000256" key="1">
    <source>
        <dbReference type="ARBA" id="ARBA00004123"/>
    </source>
</evidence>
<evidence type="ECO:0000256" key="7">
    <source>
        <dbReference type="ARBA" id="ARBA00023242"/>
    </source>
</evidence>
<dbReference type="GO" id="GO:0035167">
    <property type="term" value="P:larval lymph gland hemopoiesis"/>
    <property type="evidence" value="ECO:0007669"/>
    <property type="project" value="UniProtKB-ARBA"/>
</dbReference>
<dbReference type="Gene3D" id="3.30.160.60">
    <property type="entry name" value="Classic Zinc Finger"/>
    <property type="match status" value="1"/>
</dbReference>
<reference evidence="13" key="1">
    <citation type="submission" date="2024-04" db="EMBL/GenBank/DDBJ databases">
        <authorList>
            <consortium name="Molecular Ecology Group"/>
        </authorList>
    </citation>
    <scope>NUCLEOTIDE SEQUENCE</scope>
</reference>
<dbReference type="CDD" id="cd18315">
    <property type="entry name" value="BTB_POZ_BAB-like"/>
    <property type="match status" value="1"/>
</dbReference>
<evidence type="ECO:0000256" key="10">
    <source>
        <dbReference type="SAM" id="MobiDB-lite"/>
    </source>
</evidence>
<dbReference type="GO" id="GO:0007464">
    <property type="term" value="P:R3/R4 cell fate commitment"/>
    <property type="evidence" value="ECO:0007669"/>
    <property type="project" value="UniProtKB-ARBA"/>
</dbReference>
<sequence>MEDDQQFCLRWNNHQSTLIQNFDTLLESGTLVDCTLAAEGKTLKAHKVVLSACSPYFECLLSEHYDKHPVFILKDVKFKELKAMMDYMYRGEVNISQDQLAALLKAAESLQIKGLSESKTAGSSKTESRPQKTVSQPTAPSLDIPHASSGLTIEKNKVPRQSIAQAPVGDLPEDTASPQGSSKRLCSREGSQSPTTRKRKRFRRGSLGEDNTIDNQDASNSSDMPQQMGVPALGIAPVADEKVHADSTDSLGRSALMTQLTKPADEMLQLPLEKPEPNDNLIEPKSEYLEESEECVEDLTLDDDMNDLNDMEQDNNRAGPSHDSTQHPASLAAWHVTGDRSNAGGVVGSVAGVTGDEVFLSAQEAAQQQQQRDSQDMKKIRLKINPKGVHSVKLEESQNFNYKHEKPLKSTRRRRDGHAQDDIERHTCSRCSKSYMHAWHLKRHTKFECGKEPRVQCPYCSVKMKQRGHVYRHIRQCHRNKTVYVIDLN</sequence>
<dbReference type="GO" id="GO:0007526">
    <property type="term" value="P:larval somatic muscle development"/>
    <property type="evidence" value="ECO:0007669"/>
    <property type="project" value="UniProtKB-ARBA"/>
</dbReference>
<keyword evidence="2" id="KW-0217">Developmental protein</keyword>
<dbReference type="PROSITE" id="PS50157">
    <property type="entry name" value="ZINC_FINGER_C2H2_2"/>
    <property type="match status" value="1"/>
</dbReference>
<evidence type="ECO:0000256" key="5">
    <source>
        <dbReference type="ARBA" id="ARBA00023015"/>
    </source>
</evidence>
<evidence type="ECO:0000256" key="4">
    <source>
        <dbReference type="ARBA" id="ARBA00022902"/>
    </source>
</evidence>
<gene>
    <name evidence="13" type="ORF">LPLAT_LOCUS6101</name>
</gene>
<feature type="compositionally biased region" description="Polar residues" evidence="10">
    <location>
        <begin position="176"/>
        <end position="195"/>
    </location>
</feature>
<dbReference type="Gene3D" id="3.30.710.10">
    <property type="entry name" value="Potassium Channel Kv1.1, Chain A"/>
    <property type="match status" value="1"/>
</dbReference>
<comment type="function">
    <text evidence="8">Putative transcription factor required for axon growth and guidance in the central and peripheral nervous systems. Repels CNS axons away from the midline by promoting the expression of the midline repellent sli and its receptor robo.</text>
</comment>
<dbReference type="PANTHER" id="PTHR23110">
    <property type="entry name" value="BTB DOMAIN TRANSCRIPTION FACTOR"/>
    <property type="match status" value="1"/>
</dbReference>
<dbReference type="Pfam" id="PF00651">
    <property type="entry name" value="BTB"/>
    <property type="match status" value="1"/>
</dbReference>
<dbReference type="InterPro" id="IPR051095">
    <property type="entry name" value="Dros_DevTransReg"/>
</dbReference>
<evidence type="ECO:0000313" key="14">
    <source>
        <dbReference type="Proteomes" id="UP001497644"/>
    </source>
</evidence>
<dbReference type="GO" id="GO:0008270">
    <property type="term" value="F:zinc ion binding"/>
    <property type="evidence" value="ECO:0007669"/>
    <property type="project" value="UniProtKB-KW"/>
</dbReference>
<dbReference type="PROSITE" id="PS50097">
    <property type="entry name" value="BTB"/>
    <property type="match status" value="1"/>
</dbReference>
<evidence type="ECO:0000256" key="3">
    <source>
        <dbReference type="ARBA" id="ARBA00022782"/>
    </source>
</evidence>
<protein>
    <recommendedName>
        <fullName evidence="15">Longitudinals lacking protein</fullName>
    </recommendedName>
</protein>
<feature type="compositionally biased region" description="Acidic residues" evidence="10">
    <location>
        <begin position="304"/>
        <end position="313"/>
    </location>
</feature>
<evidence type="ECO:0000256" key="2">
    <source>
        <dbReference type="ARBA" id="ARBA00022473"/>
    </source>
</evidence>
<keyword evidence="3" id="KW-0221">Differentiation</keyword>
<evidence type="ECO:0000259" key="12">
    <source>
        <dbReference type="PROSITE" id="PS50157"/>
    </source>
</evidence>
<keyword evidence="14" id="KW-1185">Reference proteome</keyword>
<keyword evidence="7" id="KW-0539">Nucleus</keyword>
<dbReference type="SUPFAM" id="SSF54695">
    <property type="entry name" value="POZ domain"/>
    <property type="match status" value="1"/>
</dbReference>
<keyword evidence="5" id="KW-0805">Transcription regulation</keyword>
<evidence type="ECO:0000313" key="13">
    <source>
        <dbReference type="EMBL" id="CAL1680023.1"/>
    </source>
</evidence>
<name>A0AAV2NIM5_9HYME</name>
<feature type="domain" description="BTB" evidence="11">
    <location>
        <begin position="32"/>
        <end position="97"/>
    </location>
</feature>
<dbReference type="GO" id="GO:0016199">
    <property type="term" value="P:axon midline choice point recognition"/>
    <property type="evidence" value="ECO:0007669"/>
    <property type="project" value="UniProtKB-ARBA"/>
</dbReference>
<evidence type="ECO:0000256" key="6">
    <source>
        <dbReference type="ARBA" id="ARBA00023163"/>
    </source>
</evidence>
<dbReference type="SMART" id="SM00225">
    <property type="entry name" value="BTB"/>
    <property type="match status" value="1"/>
</dbReference>
<feature type="region of interest" description="Disordered" evidence="10">
    <location>
        <begin position="115"/>
        <end position="229"/>
    </location>
</feature>
<dbReference type="InterPro" id="IPR011333">
    <property type="entry name" value="SKP1/BTB/POZ_sf"/>
</dbReference>
<dbReference type="FunFam" id="3.30.710.10:FF:000091">
    <property type="entry name" value="Lola, isoform F"/>
    <property type="match status" value="1"/>
</dbReference>
<dbReference type="GO" id="GO:0008406">
    <property type="term" value="P:gonad development"/>
    <property type="evidence" value="ECO:0007669"/>
    <property type="project" value="UniProtKB-ARBA"/>
</dbReference>
<evidence type="ECO:0008006" key="15">
    <source>
        <dbReference type="Google" id="ProtNLM"/>
    </source>
</evidence>
<comment type="subcellular location">
    <subcellularLocation>
        <location evidence="1">Nucleus</location>
    </subcellularLocation>
</comment>
<dbReference type="GO" id="GO:0045467">
    <property type="term" value="P:R7 cell development"/>
    <property type="evidence" value="ECO:0007669"/>
    <property type="project" value="UniProtKB-ARBA"/>
</dbReference>
<feature type="region of interest" description="Disordered" evidence="10">
    <location>
        <begin position="304"/>
        <end position="327"/>
    </location>
</feature>
<accession>A0AAV2NIM5</accession>
<keyword evidence="9" id="KW-0479">Metal-binding</keyword>
<proteinExistence type="predicted"/>
<dbReference type="InterPro" id="IPR000210">
    <property type="entry name" value="BTB/POZ_dom"/>
</dbReference>
<evidence type="ECO:0000256" key="9">
    <source>
        <dbReference type="PROSITE-ProRule" id="PRU00042"/>
    </source>
</evidence>
<keyword evidence="4" id="KW-0524">Neurogenesis</keyword>